<reference evidence="4 5" key="1">
    <citation type="journal article" date="2020" name="G3 (Bethesda)">
        <title>Improved Reference Genome for Cyclotella cryptica CCMP332, a Model for Cell Wall Morphogenesis, Salinity Adaptation, and Lipid Production in Diatoms (Bacillariophyta).</title>
        <authorList>
            <person name="Roberts W.R."/>
            <person name="Downey K.M."/>
            <person name="Ruck E.C."/>
            <person name="Traller J.C."/>
            <person name="Alverson A.J."/>
        </authorList>
    </citation>
    <scope>NUCLEOTIDE SEQUENCE [LARGE SCALE GENOMIC DNA]</scope>
    <source>
        <strain evidence="4 5">CCMP332</strain>
    </source>
</reference>
<dbReference type="PANTHER" id="PTHR44051:SF8">
    <property type="entry name" value="GLUTATHIONE S-TRANSFERASE GSTA"/>
    <property type="match status" value="1"/>
</dbReference>
<keyword evidence="5" id="KW-1185">Reference proteome</keyword>
<organism evidence="4 5">
    <name type="scientific">Cyclotella cryptica</name>
    <dbReference type="NCBI Taxonomy" id="29204"/>
    <lineage>
        <taxon>Eukaryota</taxon>
        <taxon>Sar</taxon>
        <taxon>Stramenopiles</taxon>
        <taxon>Ochrophyta</taxon>
        <taxon>Bacillariophyta</taxon>
        <taxon>Coscinodiscophyceae</taxon>
        <taxon>Thalassiosirophycidae</taxon>
        <taxon>Stephanodiscales</taxon>
        <taxon>Stephanodiscaceae</taxon>
        <taxon>Cyclotella</taxon>
    </lineage>
</organism>
<sequence>MGFKSFLSTAIAAINTPNGKLRNLLNINVPIHNRTAAAFLSLNDSQRHKAMRSSSTTSSSSPSKLDLTILPSLTLYGDLNMRPFRNAWMLQELQLPYKHVPCKPWSRVAKSVHPLGKVPALLVEYPPNATKNVEDNATSNGENSFAVMESAAINTYLGDLSREHANSNENETNHRRFTLVPPPATRERAKYDSLVSFIMTEIDSQSLWIHRKHSDLSNVFGEAPVAVTEARRQFEKALGAMEAELRMEGESCSHLLPDGFSAADILFANCCFWAQQIGWLAKKVESSHQSSSGDHSNSASPGLQDEKDAPVAMEPVTLSPKLEMYLKMCRCRPAFIQANQQRKMQSETSAAQNSKL</sequence>
<dbReference type="InterPro" id="IPR036282">
    <property type="entry name" value="Glutathione-S-Trfase_C_sf"/>
</dbReference>
<dbReference type="AlphaFoldDB" id="A0ABD3Q1G6"/>
<gene>
    <name evidence="4" type="ORF">HJC23_012880</name>
</gene>
<dbReference type="SUPFAM" id="SSF47616">
    <property type="entry name" value="GST C-terminal domain-like"/>
    <property type="match status" value="1"/>
</dbReference>
<name>A0ABD3Q1G6_9STRA</name>
<evidence type="ECO:0000313" key="5">
    <source>
        <dbReference type="Proteomes" id="UP001516023"/>
    </source>
</evidence>
<dbReference type="Proteomes" id="UP001516023">
    <property type="component" value="Unassembled WGS sequence"/>
</dbReference>
<accession>A0ABD3Q1G6</accession>
<dbReference type="PANTHER" id="PTHR44051">
    <property type="entry name" value="GLUTATHIONE S-TRANSFERASE-RELATED"/>
    <property type="match status" value="1"/>
</dbReference>
<dbReference type="Pfam" id="PF13409">
    <property type="entry name" value="GST_N_2"/>
    <property type="match status" value="1"/>
</dbReference>
<proteinExistence type="inferred from homology"/>
<comment type="caution">
    <text evidence="4">The sequence shown here is derived from an EMBL/GenBank/DDBJ whole genome shotgun (WGS) entry which is preliminary data.</text>
</comment>
<feature type="domain" description="GST N-terminal" evidence="3">
    <location>
        <begin position="85"/>
        <end position="159"/>
    </location>
</feature>
<dbReference type="Gene3D" id="3.40.30.10">
    <property type="entry name" value="Glutaredoxin"/>
    <property type="match status" value="1"/>
</dbReference>
<dbReference type="InterPro" id="IPR004045">
    <property type="entry name" value="Glutathione_S-Trfase_N"/>
</dbReference>
<evidence type="ECO:0000256" key="2">
    <source>
        <dbReference type="SAM" id="MobiDB-lite"/>
    </source>
</evidence>
<protein>
    <recommendedName>
        <fullName evidence="3">GST N-terminal domain-containing protein</fullName>
    </recommendedName>
</protein>
<evidence type="ECO:0000256" key="1">
    <source>
        <dbReference type="ARBA" id="ARBA00007409"/>
    </source>
</evidence>
<dbReference type="Gene3D" id="1.20.1050.10">
    <property type="match status" value="1"/>
</dbReference>
<evidence type="ECO:0000259" key="3">
    <source>
        <dbReference type="Pfam" id="PF13409"/>
    </source>
</evidence>
<dbReference type="EMBL" id="JABMIG020000083">
    <property type="protein sequence ID" value="KAL3794173.1"/>
    <property type="molecule type" value="Genomic_DNA"/>
</dbReference>
<dbReference type="SUPFAM" id="SSF52833">
    <property type="entry name" value="Thioredoxin-like"/>
    <property type="match status" value="1"/>
</dbReference>
<evidence type="ECO:0000313" key="4">
    <source>
        <dbReference type="EMBL" id="KAL3794173.1"/>
    </source>
</evidence>
<feature type="region of interest" description="Disordered" evidence="2">
    <location>
        <begin position="288"/>
        <end position="310"/>
    </location>
</feature>
<dbReference type="InterPro" id="IPR036249">
    <property type="entry name" value="Thioredoxin-like_sf"/>
</dbReference>
<comment type="similarity">
    <text evidence="1">Belongs to the GST superfamily.</text>
</comment>
<feature type="compositionally biased region" description="Low complexity" evidence="2">
    <location>
        <begin position="288"/>
        <end position="300"/>
    </location>
</feature>